<dbReference type="EMBL" id="CP003537">
    <property type="protein sequence ID" value="AGH94691.1"/>
    <property type="molecule type" value="Genomic_DNA"/>
</dbReference>
<evidence type="ECO:0000313" key="3">
    <source>
        <dbReference type="Proteomes" id="UP000012040"/>
    </source>
</evidence>
<name>M4V9I6_9BACT</name>
<dbReference type="SUPFAM" id="SSF141371">
    <property type="entry name" value="PilZ domain-like"/>
    <property type="match status" value="1"/>
</dbReference>
<dbReference type="InterPro" id="IPR009875">
    <property type="entry name" value="PilZ_domain"/>
</dbReference>
<evidence type="ECO:0000259" key="1">
    <source>
        <dbReference type="Pfam" id="PF07238"/>
    </source>
</evidence>
<dbReference type="GO" id="GO:0035438">
    <property type="term" value="F:cyclic-di-GMP binding"/>
    <property type="evidence" value="ECO:0007669"/>
    <property type="project" value="InterPro"/>
</dbReference>
<dbReference type="KEGG" id="bex:A11Q_471"/>
<gene>
    <name evidence="2" type="ORF">A11Q_471</name>
</gene>
<reference evidence="2 3" key="1">
    <citation type="journal article" date="2013" name="ISME J.">
        <title>By their genes ye shall know them: genomic signatures of predatory bacteria.</title>
        <authorList>
            <person name="Pasternak Z."/>
            <person name="Pietrokovski S."/>
            <person name="Rotem O."/>
            <person name="Gophna U."/>
            <person name="Lurie-Weinberger M.N."/>
            <person name="Jurkevitch E."/>
        </authorList>
    </citation>
    <scope>NUCLEOTIDE SEQUENCE [LARGE SCALE GENOMIC DNA]</scope>
    <source>
        <strain evidence="2 3">JSS</strain>
    </source>
</reference>
<sequence length="91" mass="10190">MRKFKRVDLHSPCVLLLNGKAVKSLMLNFSRMGAGISTDFALPQKKYVSLVYKNEKDESIRMLAYVTHSSFIDGKYISGLQFVGIEGRSAS</sequence>
<dbReference type="Proteomes" id="UP000012040">
    <property type="component" value="Chromosome"/>
</dbReference>
<dbReference type="RefSeq" id="WP_015469181.1">
    <property type="nucleotide sequence ID" value="NC_020813.1"/>
</dbReference>
<accession>M4V9I6</accession>
<evidence type="ECO:0000313" key="2">
    <source>
        <dbReference type="EMBL" id="AGH94691.1"/>
    </source>
</evidence>
<dbReference type="PATRIC" id="fig|1184267.3.peg.478"/>
<feature type="domain" description="PilZ" evidence="1">
    <location>
        <begin position="2"/>
        <end position="88"/>
    </location>
</feature>
<dbReference type="HOGENOM" id="CLU_2421028_0_0_7"/>
<dbReference type="AlphaFoldDB" id="M4V9I6"/>
<protein>
    <recommendedName>
        <fullName evidence="1">PilZ domain-containing protein</fullName>
    </recommendedName>
</protein>
<proteinExistence type="predicted"/>
<dbReference type="Pfam" id="PF07238">
    <property type="entry name" value="PilZ"/>
    <property type="match status" value="1"/>
</dbReference>
<organism evidence="2 3">
    <name type="scientific">Pseudobdellovibrio exovorus JSS</name>
    <dbReference type="NCBI Taxonomy" id="1184267"/>
    <lineage>
        <taxon>Bacteria</taxon>
        <taxon>Pseudomonadati</taxon>
        <taxon>Bdellovibrionota</taxon>
        <taxon>Bdellovibrionia</taxon>
        <taxon>Bdellovibrionales</taxon>
        <taxon>Pseudobdellovibrionaceae</taxon>
        <taxon>Pseudobdellovibrio</taxon>
    </lineage>
</organism>
<dbReference type="Gene3D" id="2.40.10.220">
    <property type="entry name" value="predicted glycosyltransferase like domains"/>
    <property type="match status" value="1"/>
</dbReference>
<keyword evidence="3" id="KW-1185">Reference proteome</keyword>